<comment type="similarity">
    <text evidence="2">Belongs to the autoinducer-2 exporter (AI-2E) (TC 2.A.86) family.</text>
</comment>
<keyword evidence="11" id="KW-1185">Reference proteome</keyword>
<evidence type="ECO:0000256" key="8">
    <source>
        <dbReference type="SAM" id="MobiDB-lite"/>
    </source>
</evidence>
<keyword evidence="5 9" id="KW-0812">Transmembrane</keyword>
<evidence type="ECO:0008006" key="12">
    <source>
        <dbReference type="Google" id="ProtNLM"/>
    </source>
</evidence>
<sequence>MSSWKDLITRNFNNPQIVALILILAVCGLVLYFFGGILAPVFLALGLAYILNFPIRWLMRKGFKRLYALILVFGGLICVLGWLIIGVAPILIKQLNTLIVEAPSIINLLKTKLLSLEQYHLPYLDKATLYSVYENLNQYIQSNMDIRIDNILAVLQNVMYVGVNIFLVPFMAFLMLVDYGPLKESVKRFLPQSSELANGVFKEFMSQLDNYVRGKVIETIIMTALSFIGFMFFGLKYNLILSALIGISVIIPYLGVVIATIPFVLVCFFQFQFSSTFWTLMVIHGVLQIFNGNILVPYLYSKTNNIRPITVIVAVIFFGQIWGIVGVFLAIPLCTLIKAVANAWYLNSQLYFELQQREETQALNHKTIREELEKRKPKRRRNNREYKNAKTNNEANNSANSSTDPASTSEVTTSNNAQAQNNQQTLAANSATQDKTKDEENNSSSPSNS</sequence>
<dbReference type="RefSeq" id="WP_119530147.1">
    <property type="nucleotide sequence ID" value="NZ_JBHSSP010000023.1"/>
</dbReference>
<dbReference type="OrthoDB" id="5562213at2"/>
<dbReference type="EMBL" id="NRJG01000018">
    <property type="protein sequence ID" value="RIY40161.1"/>
    <property type="molecule type" value="Genomic_DNA"/>
</dbReference>
<proteinExistence type="inferred from homology"/>
<dbReference type="Proteomes" id="UP000265916">
    <property type="component" value="Unassembled WGS sequence"/>
</dbReference>
<feature type="transmembrane region" description="Helical" evidence="9">
    <location>
        <begin position="306"/>
        <end position="331"/>
    </location>
</feature>
<protein>
    <recommendedName>
        <fullName evidence="12">AI-2E family transporter</fullName>
    </recommendedName>
</protein>
<dbReference type="GO" id="GO:0055085">
    <property type="term" value="P:transmembrane transport"/>
    <property type="evidence" value="ECO:0007669"/>
    <property type="project" value="TreeGrafter"/>
</dbReference>
<feature type="transmembrane region" description="Helical" evidence="9">
    <location>
        <begin position="158"/>
        <end position="179"/>
    </location>
</feature>
<comment type="caution">
    <text evidence="10">The sequence shown here is derived from an EMBL/GenBank/DDBJ whole genome shotgun (WGS) entry which is preliminary data.</text>
</comment>
<accession>A0A3A1YRM1</accession>
<dbReference type="Pfam" id="PF01594">
    <property type="entry name" value="AI-2E_transport"/>
    <property type="match status" value="1"/>
</dbReference>
<evidence type="ECO:0000256" key="4">
    <source>
        <dbReference type="ARBA" id="ARBA00022475"/>
    </source>
</evidence>
<name>A0A3A1YRM1_9GAMM</name>
<organism evidence="10 11">
    <name type="scientific">Psittacicella hinzii</name>
    <dbReference type="NCBI Taxonomy" id="2028575"/>
    <lineage>
        <taxon>Bacteria</taxon>
        <taxon>Pseudomonadati</taxon>
        <taxon>Pseudomonadota</taxon>
        <taxon>Gammaproteobacteria</taxon>
        <taxon>Pasteurellales</taxon>
        <taxon>Psittacicellaceae</taxon>
        <taxon>Psittacicella</taxon>
    </lineage>
</organism>
<feature type="transmembrane region" description="Helical" evidence="9">
    <location>
        <begin position="239"/>
        <end position="265"/>
    </location>
</feature>
<feature type="region of interest" description="Disordered" evidence="8">
    <location>
        <begin position="365"/>
        <end position="449"/>
    </location>
</feature>
<feature type="compositionally biased region" description="Low complexity" evidence="8">
    <location>
        <begin position="412"/>
        <end position="433"/>
    </location>
</feature>
<gene>
    <name evidence="10" type="ORF">CKF58_01100</name>
</gene>
<keyword evidence="4" id="KW-1003">Cell membrane</keyword>
<evidence type="ECO:0000256" key="3">
    <source>
        <dbReference type="ARBA" id="ARBA00022448"/>
    </source>
</evidence>
<evidence type="ECO:0000256" key="7">
    <source>
        <dbReference type="ARBA" id="ARBA00023136"/>
    </source>
</evidence>
<evidence type="ECO:0000256" key="1">
    <source>
        <dbReference type="ARBA" id="ARBA00004651"/>
    </source>
</evidence>
<feature type="compositionally biased region" description="Low complexity" evidence="8">
    <location>
        <begin position="389"/>
        <end position="403"/>
    </location>
</feature>
<dbReference type="InterPro" id="IPR002549">
    <property type="entry name" value="AI-2E-like"/>
</dbReference>
<evidence type="ECO:0000313" key="11">
    <source>
        <dbReference type="Proteomes" id="UP000265916"/>
    </source>
</evidence>
<evidence type="ECO:0000256" key="6">
    <source>
        <dbReference type="ARBA" id="ARBA00022989"/>
    </source>
</evidence>
<dbReference type="PANTHER" id="PTHR21716:SF53">
    <property type="entry name" value="PERMEASE PERM-RELATED"/>
    <property type="match status" value="1"/>
</dbReference>
<keyword evidence="7 9" id="KW-0472">Membrane</keyword>
<feature type="transmembrane region" description="Helical" evidence="9">
    <location>
        <begin position="216"/>
        <end position="233"/>
    </location>
</feature>
<dbReference type="AlphaFoldDB" id="A0A3A1YRM1"/>
<keyword evidence="6 9" id="KW-1133">Transmembrane helix</keyword>
<evidence type="ECO:0000313" key="10">
    <source>
        <dbReference type="EMBL" id="RIY40161.1"/>
    </source>
</evidence>
<evidence type="ECO:0000256" key="9">
    <source>
        <dbReference type="SAM" id="Phobius"/>
    </source>
</evidence>
<evidence type="ECO:0000256" key="2">
    <source>
        <dbReference type="ARBA" id="ARBA00009773"/>
    </source>
</evidence>
<keyword evidence="3" id="KW-0813">Transport</keyword>
<feature type="transmembrane region" description="Helical" evidence="9">
    <location>
        <begin position="277"/>
        <end position="300"/>
    </location>
</feature>
<reference evidence="10 11" key="1">
    <citation type="submission" date="2017-08" db="EMBL/GenBank/DDBJ databases">
        <title>Reclassification of Bisgaard taxon 37 and 44.</title>
        <authorList>
            <person name="Christensen H."/>
        </authorList>
    </citation>
    <scope>NUCLEOTIDE SEQUENCE [LARGE SCALE GENOMIC DNA]</scope>
    <source>
        <strain evidence="10 11">111</strain>
    </source>
</reference>
<comment type="subcellular location">
    <subcellularLocation>
        <location evidence="1">Cell membrane</location>
        <topology evidence="1">Multi-pass membrane protein</topology>
    </subcellularLocation>
</comment>
<dbReference type="PANTHER" id="PTHR21716">
    <property type="entry name" value="TRANSMEMBRANE PROTEIN"/>
    <property type="match status" value="1"/>
</dbReference>
<dbReference type="GO" id="GO:0005886">
    <property type="term" value="C:plasma membrane"/>
    <property type="evidence" value="ECO:0007669"/>
    <property type="project" value="UniProtKB-SubCell"/>
</dbReference>
<feature type="transmembrane region" description="Helical" evidence="9">
    <location>
        <begin position="66"/>
        <end position="92"/>
    </location>
</feature>
<feature type="transmembrane region" description="Helical" evidence="9">
    <location>
        <begin position="12"/>
        <end position="35"/>
    </location>
</feature>
<evidence type="ECO:0000256" key="5">
    <source>
        <dbReference type="ARBA" id="ARBA00022692"/>
    </source>
</evidence>